<evidence type="ECO:0000313" key="4">
    <source>
        <dbReference type="EMBL" id="MBA8806191.1"/>
    </source>
</evidence>
<feature type="region of interest" description="Disordered" evidence="2">
    <location>
        <begin position="1"/>
        <end position="78"/>
    </location>
</feature>
<proteinExistence type="predicted"/>
<dbReference type="Proteomes" id="UP000540568">
    <property type="component" value="Unassembled WGS sequence"/>
</dbReference>
<feature type="compositionally biased region" description="Low complexity" evidence="2">
    <location>
        <begin position="22"/>
        <end position="45"/>
    </location>
</feature>
<evidence type="ECO:0000313" key="5">
    <source>
        <dbReference type="Proteomes" id="UP000540568"/>
    </source>
</evidence>
<comment type="caution">
    <text evidence="4">The sequence shown here is derived from an EMBL/GenBank/DDBJ whole genome shotgun (WGS) entry which is preliminary data.</text>
</comment>
<keyword evidence="3" id="KW-0812">Transmembrane</keyword>
<keyword evidence="1" id="KW-0175">Coiled coil</keyword>
<accession>A0A7W3J4L7</accession>
<reference evidence="4 5" key="1">
    <citation type="submission" date="2020-07" db="EMBL/GenBank/DDBJ databases">
        <title>Sequencing the genomes of 1000 actinobacteria strains.</title>
        <authorList>
            <person name="Klenk H.-P."/>
        </authorList>
    </citation>
    <scope>NUCLEOTIDE SEQUENCE [LARGE SCALE GENOMIC DNA]</scope>
    <source>
        <strain evidence="4 5">DSM 44121</strain>
    </source>
</reference>
<dbReference type="EMBL" id="JACGWV010000001">
    <property type="protein sequence ID" value="MBA8806191.1"/>
    <property type="molecule type" value="Genomic_DNA"/>
</dbReference>
<feature type="coiled-coil region" evidence="1">
    <location>
        <begin position="127"/>
        <end position="161"/>
    </location>
</feature>
<name>A0A7W3J4L7_9MICO</name>
<organism evidence="4 5">
    <name type="scientific">Promicromonospora sukumoe</name>
    <dbReference type="NCBI Taxonomy" id="88382"/>
    <lineage>
        <taxon>Bacteria</taxon>
        <taxon>Bacillati</taxon>
        <taxon>Actinomycetota</taxon>
        <taxon>Actinomycetes</taxon>
        <taxon>Micrococcales</taxon>
        <taxon>Promicromonosporaceae</taxon>
        <taxon>Promicromonospora</taxon>
    </lineage>
</organism>
<gene>
    <name evidence="4" type="ORF">FHX71_000133</name>
</gene>
<sequence length="251" mass="25567">MSDDEGATRAPELNPSPEPRPAADASNGAAADASNGSATTASATDDAAEPQRTQVLTAESPAPSEMTSHAADAPGSPEAPAAPNALGVVVAFVKTHATILVLVVLLIAAMIWGALGVVSTNDWQSRAAALSSDLKNAEQTLADARATIDDLEIAKERAETTATACIGAIDDADAMLEVSAELDDKTVDYLEGLDDFMTALAAGNISAAESIGSEIDSLSAQMEELGDQIDGHMDDYADTAEGCHVDDAQGV</sequence>
<feature type="coiled-coil region" evidence="1">
    <location>
        <begin position="208"/>
        <end position="235"/>
    </location>
</feature>
<protein>
    <submittedName>
        <fullName evidence="4">Uncharacterized protein</fullName>
    </submittedName>
</protein>
<evidence type="ECO:0000256" key="1">
    <source>
        <dbReference type="SAM" id="Coils"/>
    </source>
</evidence>
<evidence type="ECO:0000256" key="3">
    <source>
        <dbReference type="SAM" id="Phobius"/>
    </source>
</evidence>
<dbReference type="AlphaFoldDB" id="A0A7W3J4L7"/>
<keyword evidence="5" id="KW-1185">Reference proteome</keyword>
<feature type="transmembrane region" description="Helical" evidence="3">
    <location>
        <begin position="97"/>
        <end position="118"/>
    </location>
</feature>
<keyword evidence="3" id="KW-0472">Membrane</keyword>
<keyword evidence="3" id="KW-1133">Transmembrane helix</keyword>
<dbReference type="RefSeq" id="WP_182613961.1">
    <property type="nucleotide sequence ID" value="NZ_BAAATF010000001.1"/>
</dbReference>
<evidence type="ECO:0000256" key="2">
    <source>
        <dbReference type="SAM" id="MobiDB-lite"/>
    </source>
</evidence>